<evidence type="ECO:0000256" key="1">
    <source>
        <dbReference type="SAM" id="SignalP"/>
    </source>
</evidence>
<dbReference type="GO" id="GO:0004222">
    <property type="term" value="F:metalloendopeptidase activity"/>
    <property type="evidence" value="ECO:0007669"/>
    <property type="project" value="InterPro"/>
</dbReference>
<feature type="signal peptide" evidence="1">
    <location>
        <begin position="1"/>
        <end position="17"/>
    </location>
</feature>
<name>A0A1I7UE04_9PELO</name>
<feature type="chain" id="PRO_5009308805" evidence="1">
    <location>
        <begin position="18"/>
        <end position="298"/>
    </location>
</feature>
<dbReference type="InterPro" id="IPR024079">
    <property type="entry name" value="MetalloPept_cat_dom_sf"/>
</dbReference>
<sequence>MIFYLLFIFLFVSSTLGTHVEEGTEWNLEKDSGLFQGDIVLTEKQHAAIFGSPDKSRPKRQIYFDTHWPDEYISFEYDTTMTSEAKYLVRQAMAYITARTCLKFREDPKAKDRILIIFDRVNFKKYTEFTTWNAVPFEYGSVMMYASRPISQSKEKIYLGTMGTRLITFYDMMAVNANHECSCPPLDCKNGGVPNPGNCSECFCPEGYGGRLCDSTPKEFSKKLTALSTWQNYTVTFGLPNLLEQEYKRLNILIQAPDDKTIQVQVIKIEGFSCWPVACSYNGFEVKWMGDPRITNPL</sequence>
<dbReference type="WBParaSite" id="Csp11.Scaffold629.g8372.t1">
    <property type="protein sequence ID" value="Csp11.Scaffold629.g8372.t1"/>
    <property type="gene ID" value="Csp11.Scaffold629.g8372"/>
</dbReference>
<protein>
    <submittedName>
        <fullName evidence="4">Astacin domain-containing protein</fullName>
    </submittedName>
</protein>
<dbReference type="PANTHER" id="PTHR10127:SF831">
    <property type="entry name" value="ZINC METALLOPROTEINASE NAS-37"/>
    <property type="match status" value="1"/>
</dbReference>
<dbReference type="AlphaFoldDB" id="A0A1I7UE04"/>
<dbReference type="PANTHER" id="PTHR10127">
    <property type="entry name" value="DISCOIDIN, CUB, EGF, LAMININ , AND ZINC METALLOPROTEASE DOMAIN CONTAINING"/>
    <property type="match status" value="1"/>
</dbReference>
<evidence type="ECO:0000313" key="3">
    <source>
        <dbReference type="Proteomes" id="UP000095282"/>
    </source>
</evidence>
<dbReference type="Proteomes" id="UP000095282">
    <property type="component" value="Unplaced"/>
</dbReference>
<dbReference type="GO" id="GO:0006508">
    <property type="term" value="P:proteolysis"/>
    <property type="evidence" value="ECO:0007669"/>
    <property type="project" value="InterPro"/>
</dbReference>
<dbReference type="eggNOG" id="KOG3714">
    <property type="taxonomic scope" value="Eukaryota"/>
</dbReference>
<evidence type="ECO:0000259" key="2">
    <source>
        <dbReference type="Pfam" id="PF01400"/>
    </source>
</evidence>
<feature type="domain" description="Peptidase M12A" evidence="2">
    <location>
        <begin position="68"/>
        <end position="116"/>
    </location>
</feature>
<reference evidence="4" key="1">
    <citation type="submission" date="2016-11" db="UniProtKB">
        <authorList>
            <consortium name="WormBaseParasite"/>
        </authorList>
    </citation>
    <scope>IDENTIFICATION</scope>
</reference>
<organism evidence="3 4">
    <name type="scientific">Caenorhabditis tropicalis</name>
    <dbReference type="NCBI Taxonomy" id="1561998"/>
    <lineage>
        <taxon>Eukaryota</taxon>
        <taxon>Metazoa</taxon>
        <taxon>Ecdysozoa</taxon>
        <taxon>Nematoda</taxon>
        <taxon>Chromadorea</taxon>
        <taxon>Rhabditida</taxon>
        <taxon>Rhabditina</taxon>
        <taxon>Rhabditomorpha</taxon>
        <taxon>Rhabditoidea</taxon>
        <taxon>Rhabditidae</taxon>
        <taxon>Peloderinae</taxon>
        <taxon>Caenorhabditis</taxon>
    </lineage>
</organism>
<dbReference type="Pfam" id="PF01400">
    <property type="entry name" value="Astacin"/>
    <property type="match status" value="1"/>
</dbReference>
<dbReference type="SUPFAM" id="SSF55486">
    <property type="entry name" value="Metalloproteases ('zincins'), catalytic domain"/>
    <property type="match status" value="1"/>
</dbReference>
<dbReference type="InterPro" id="IPR001506">
    <property type="entry name" value="Peptidase_M12A"/>
</dbReference>
<keyword evidence="3" id="KW-1185">Reference proteome</keyword>
<evidence type="ECO:0000313" key="4">
    <source>
        <dbReference type="WBParaSite" id="Csp11.Scaffold629.g8372.t1"/>
    </source>
</evidence>
<dbReference type="STRING" id="1561998.A0A1I7UE04"/>
<proteinExistence type="predicted"/>
<accession>A0A1I7UE04</accession>
<dbReference type="Gene3D" id="3.40.390.10">
    <property type="entry name" value="Collagenase (Catalytic Domain)"/>
    <property type="match status" value="2"/>
</dbReference>
<keyword evidence="1" id="KW-0732">Signal</keyword>